<comment type="caution">
    <text evidence="1">The sequence shown here is derived from an EMBL/GenBank/DDBJ whole genome shotgun (WGS) entry which is preliminary data.</text>
</comment>
<dbReference type="SUPFAM" id="SSF51735">
    <property type="entry name" value="NAD(P)-binding Rossmann-fold domains"/>
    <property type="match status" value="1"/>
</dbReference>
<evidence type="ECO:0008006" key="3">
    <source>
        <dbReference type="Google" id="ProtNLM"/>
    </source>
</evidence>
<accession>A0A9D4RWK2</accession>
<sequence>MSLYLKNVGVLATTIHPGWVNTNMGTIDTVTSVRGIMPVMEKLQGEEGTSKIN</sequence>
<proteinExistence type="predicted"/>
<evidence type="ECO:0000313" key="1">
    <source>
        <dbReference type="EMBL" id="KAH3881237.1"/>
    </source>
</evidence>
<gene>
    <name evidence="1" type="ORF">DPMN_005160</name>
</gene>
<reference evidence="1" key="2">
    <citation type="submission" date="2020-11" db="EMBL/GenBank/DDBJ databases">
        <authorList>
            <person name="McCartney M.A."/>
            <person name="Auch B."/>
            <person name="Kono T."/>
            <person name="Mallez S."/>
            <person name="Becker A."/>
            <person name="Gohl D.M."/>
            <person name="Silverstein K.A.T."/>
            <person name="Koren S."/>
            <person name="Bechman K.B."/>
            <person name="Herman A."/>
            <person name="Abrahante J.E."/>
            <person name="Garbe J."/>
        </authorList>
    </citation>
    <scope>NUCLEOTIDE SEQUENCE</scope>
    <source>
        <strain evidence="1">Duluth1</strain>
        <tissue evidence="1">Whole animal</tissue>
    </source>
</reference>
<dbReference type="InterPro" id="IPR036291">
    <property type="entry name" value="NAD(P)-bd_dom_sf"/>
</dbReference>
<keyword evidence="2" id="KW-1185">Reference proteome</keyword>
<name>A0A9D4RWK2_DREPO</name>
<dbReference type="AlphaFoldDB" id="A0A9D4RWK2"/>
<dbReference type="EMBL" id="JAIWYP010000001">
    <property type="protein sequence ID" value="KAH3881237.1"/>
    <property type="molecule type" value="Genomic_DNA"/>
</dbReference>
<organism evidence="1 2">
    <name type="scientific">Dreissena polymorpha</name>
    <name type="common">Zebra mussel</name>
    <name type="synonym">Mytilus polymorpha</name>
    <dbReference type="NCBI Taxonomy" id="45954"/>
    <lineage>
        <taxon>Eukaryota</taxon>
        <taxon>Metazoa</taxon>
        <taxon>Spiralia</taxon>
        <taxon>Lophotrochozoa</taxon>
        <taxon>Mollusca</taxon>
        <taxon>Bivalvia</taxon>
        <taxon>Autobranchia</taxon>
        <taxon>Heteroconchia</taxon>
        <taxon>Euheterodonta</taxon>
        <taxon>Imparidentia</taxon>
        <taxon>Neoheterodontei</taxon>
        <taxon>Myida</taxon>
        <taxon>Dreissenoidea</taxon>
        <taxon>Dreissenidae</taxon>
        <taxon>Dreissena</taxon>
    </lineage>
</organism>
<reference evidence="1" key="1">
    <citation type="journal article" date="2019" name="bioRxiv">
        <title>The Genome of the Zebra Mussel, Dreissena polymorpha: A Resource for Invasive Species Research.</title>
        <authorList>
            <person name="McCartney M.A."/>
            <person name="Auch B."/>
            <person name="Kono T."/>
            <person name="Mallez S."/>
            <person name="Zhang Y."/>
            <person name="Obille A."/>
            <person name="Becker A."/>
            <person name="Abrahante J.E."/>
            <person name="Garbe J."/>
            <person name="Badalamenti J.P."/>
            <person name="Herman A."/>
            <person name="Mangelson H."/>
            <person name="Liachko I."/>
            <person name="Sullivan S."/>
            <person name="Sone E.D."/>
            <person name="Koren S."/>
            <person name="Silverstein K.A.T."/>
            <person name="Beckman K.B."/>
            <person name="Gohl D.M."/>
        </authorList>
    </citation>
    <scope>NUCLEOTIDE SEQUENCE</scope>
    <source>
        <strain evidence="1">Duluth1</strain>
        <tissue evidence="1">Whole animal</tissue>
    </source>
</reference>
<protein>
    <recommendedName>
        <fullName evidence="3">C-factor</fullName>
    </recommendedName>
</protein>
<evidence type="ECO:0000313" key="2">
    <source>
        <dbReference type="Proteomes" id="UP000828390"/>
    </source>
</evidence>
<dbReference type="Proteomes" id="UP000828390">
    <property type="component" value="Unassembled WGS sequence"/>
</dbReference>